<evidence type="ECO:0000313" key="2">
    <source>
        <dbReference type="Proteomes" id="UP000004221"/>
    </source>
</evidence>
<keyword evidence="2" id="KW-1185">Reference proteome</keyword>
<dbReference type="OrthoDB" id="8593545at2"/>
<reference evidence="1 2" key="1">
    <citation type="journal article" date="2012" name="ISME J.">
        <title>Nitrification expanded: discovery, physiology and genomics of a nitrite-oxidizing bacterium from the phylum Chloroflexi.</title>
        <authorList>
            <person name="Sorokin D.Y."/>
            <person name="Lucker S."/>
            <person name="Vejmelkova D."/>
            <person name="Kostrikina N.A."/>
            <person name="Kleerebezem R."/>
            <person name="Rijpstra W.I."/>
            <person name="Damste J.S."/>
            <person name="Le Paslier D."/>
            <person name="Muyzer G."/>
            <person name="Wagner M."/>
            <person name="van Loosdrecht M.C."/>
            <person name="Daims H."/>
        </authorList>
    </citation>
    <scope>NUCLEOTIDE SEQUENCE [LARGE SCALE GENOMIC DNA]</scope>
    <source>
        <strain evidence="2">none</strain>
    </source>
</reference>
<accession>I4EGC2</accession>
<sequence>MADEEQAGSAFGSEELEAALRARGDDLNLIAARDLERYYALLPRATPRFSEEEAGLLADVLAGRTIPADDPRAVWSMVQKGIQRDGLDRRWFVDGVSLVAKLRFLDPLQRVALIDAFERYSRLPVEEMGMAEALRAVGLVKEGAGPFQMKTEG</sequence>
<evidence type="ECO:0000313" key="1">
    <source>
        <dbReference type="EMBL" id="CCF83734.1"/>
    </source>
</evidence>
<dbReference type="Proteomes" id="UP000004221">
    <property type="component" value="Unassembled WGS sequence"/>
</dbReference>
<dbReference type="RefSeq" id="WP_008477306.1">
    <property type="nucleotide sequence ID" value="NZ_CAGS01000189.1"/>
</dbReference>
<protein>
    <submittedName>
        <fullName evidence="1">Uncharacterized protein</fullName>
    </submittedName>
</protein>
<dbReference type="AlphaFoldDB" id="I4EGC2"/>
<organism evidence="1 2">
    <name type="scientific">Nitrolancea hollandica Lb</name>
    <dbReference type="NCBI Taxonomy" id="1129897"/>
    <lineage>
        <taxon>Bacteria</taxon>
        <taxon>Pseudomonadati</taxon>
        <taxon>Thermomicrobiota</taxon>
        <taxon>Thermomicrobia</taxon>
        <taxon>Sphaerobacterales</taxon>
        <taxon>Sphaerobacterineae</taxon>
        <taxon>Sphaerobacteraceae</taxon>
        <taxon>Nitrolancea</taxon>
    </lineage>
</organism>
<comment type="caution">
    <text evidence="1">The sequence shown here is derived from an EMBL/GenBank/DDBJ whole genome shotgun (WGS) entry which is preliminary data.</text>
</comment>
<gene>
    <name evidence="1" type="ORF">NITHO_2690003</name>
</gene>
<name>I4EGC2_9BACT</name>
<dbReference type="EMBL" id="CAGS01000189">
    <property type="protein sequence ID" value="CCF83734.1"/>
    <property type="molecule type" value="Genomic_DNA"/>
</dbReference>
<proteinExistence type="predicted"/>